<feature type="domain" description="Bacterial Ig-like" evidence="3">
    <location>
        <begin position="514"/>
        <end position="610"/>
    </location>
</feature>
<sequence length="742" mass="77281">MAQLVVYAQQDHKIILNDNTNKVQLDQASIIQLAVGRDDVDSMVRSGNKLIITLKNGEKIVIDHYFTDIPDENQLVLSRGNSEYYEVNFDSKGQFQSYTDLVTPSSIESFPQLSTPQAAPVAEESTFSKSTLLKLGLGVLAAEGIYLAAFDDNKSSNKSSSAPDIVAPSLKSATLNTDGDTVTGAASEAGCIVYVVDTDGKVLGTTTADASGNYSVKLSEPLTDGNQGLIYVQDSAGNKSQPSLLQGSKDTIAPEAPVAQVSADGTAVSGTAESGSTITITDANGNVLGTGVATNGTYVINLKTPLESGQVVKVTAKDKAGNVSEASEAELGKDTTPPTKPLVEVNEEGTKLIGTAEANATVQILDSEGKVIATGTVDANGQFSIDLPTALTDKISNQVVIVDAAGNKSTAVTIKAGTDTIAPEKAADLKINADGNEVTGTAEPNATVTIKDSSSKVIGSATADADGKFTVTLSTAVTDGKYCYITVADKSGNVSDSNSIQGNKDTIAPTVPKVPTVTDDVGAEKGTIENGGTTDDARPTFKGTGAEAGTILSIFDKGNNLIAQVTVDTDKTWTWTPSSDLALGEHNFTFVLTDASGNTSPESDVLKITIVAPQPETPPDETVPETESVPDTADTDLVEPASIEPTLAKIVPLSLLEIATDQASELDAENTLIYQDGTINTELLLENTTSGDLAIEQMIADNSSNSSSQTHNETAIQESQIKAQVLTRTDLDQLIQSQQALF</sequence>
<dbReference type="Pfam" id="PF19077">
    <property type="entry name" value="Big_13"/>
    <property type="match status" value="1"/>
</dbReference>
<dbReference type="InterPro" id="IPR044016">
    <property type="entry name" value="Big_13"/>
</dbReference>
<feature type="domain" description="Bacterial Ig" evidence="2">
    <location>
        <begin position="422"/>
        <end position="501"/>
    </location>
</feature>
<dbReference type="Pfam" id="PF17936">
    <property type="entry name" value="Big_6"/>
    <property type="match status" value="4"/>
</dbReference>
<dbReference type="NCBIfam" id="NF033510">
    <property type="entry name" value="Ca_tandemer"/>
    <property type="match status" value="5"/>
</dbReference>
<gene>
    <name evidence="5" type="ORF">RFH51_09805</name>
</gene>
<protein>
    <submittedName>
        <fullName evidence="5">Ig-like domain-containing protein</fullName>
    </submittedName>
</protein>
<feature type="compositionally biased region" description="Low complexity" evidence="1">
    <location>
        <begin position="509"/>
        <end position="518"/>
    </location>
</feature>
<dbReference type="Pfam" id="PF22783">
    <property type="entry name" value="BapA_N"/>
    <property type="match status" value="1"/>
</dbReference>
<dbReference type="InterPro" id="IPR048051">
    <property type="entry name" value="BapA-like_prefix-like"/>
</dbReference>
<dbReference type="NCBIfam" id="NF033677">
    <property type="entry name" value="biofilm_BapA_N"/>
    <property type="match status" value="1"/>
</dbReference>
<feature type="domain" description="Bacterial Ig" evidence="2">
    <location>
        <begin position="253"/>
        <end position="328"/>
    </location>
</feature>
<evidence type="ECO:0000313" key="6">
    <source>
        <dbReference type="Proteomes" id="UP001243195"/>
    </source>
</evidence>
<evidence type="ECO:0000256" key="1">
    <source>
        <dbReference type="SAM" id="MobiDB-lite"/>
    </source>
</evidence>
<dbReference type="AlphaFoldDB" id="A0AAW8JIW1"/>
<organism evidence="5 6">
    <name type="scientific">Acinetobacter gerneri</name>
    <dbReference type="NCBI Taxonomy" id="202952"/>
    <lineage>
        <taxon>Bacteria</taxon>
        <taxon>Pseudomonadati</taxon>
        <taxon>Pseudomonadota</taxon>
        <taxon>Gammaproteobacteria</taxon>
        <taxon>Moraxellales</taxon>
        <taxon>Moraxellaceae</taxon>
        <taxon>Acinetobacter</taxon>
    </lineage>
</organism>
<evidence type="ECO:0000313" key="5">
    <source>
        <dbReference type="EMBL" id="MDQ9071754.1"/>
    </source>
</evidence>
<dbReference type="RefSeq" id="WP_308956149.1">
    <property type="nucleotide sequence ID" value="NZ_JAVICY010000012.1"/>
</dbReference>
<accession>A0AAW8JIW1</accession>
<feature type="compositionally biased region" description="Polar residues" evidence="1">
    <location>
        <begin position="495"/>
        <end position="504"/>
    </location>
</feature>
<feature type="domain" description="Bacterial Ig" evidence="2">
    <location>
        <begin position="338"/>
        <end position="416"/>
    </location>
</feature>
<dbReference type="Gene3D" id="2.60.40.10">
    <property type="entry name" value="Immunoglobulins"/>
    <property type="match status" value="5"/>
</dbReference>
<dbReference type="InterPro" id="IPR013783">
    <property type="entry name" value="Ig-like_fold"/>
</dbReference>
<feature type="domain" description="Biofilm-associated protein BapA-like prefix-like" evidence="4">
    <location>
        <begin position="1"/>
        <end position="98"/>
    </location>
</feature>
<feature type="domain" description="Bacterial Ig" evidence="2">
    <location>
        <begin position="170"/>
        <end position="244"/>
    </location>
</feature>
<evidence type="ECO:0000259" key="2">
    <source>
        <dbReference type="Pfam" id="PF17936"/>
    </source>
</evidence>
<dbReference type="Proteomes" id="UP001243195">
    <property type="component" value="Unassembled WGS sequence"/>
</dbReference>
<dbReference type="EMBL" id="JAVIDA010000011">
    <property type="protein sequence ID" value="MDQ9071754.1"/>
    <property type="molecule type" value="Genomic_DNA"/>
</dbReference>
<name>A0AAW8JIW1_9GAMM</name>
<comment type="caution">
    <text evidence="5">The sequence shown here is derived from an EMBL/GenBank/DDBJ whole genome shotgun (WGS) entry which is preliminary data.</text>
</comment>
<proteinExistence type="predicted"/>
<evidence type="ECO:0000259" key="3">
    <source>
        <dbReference type="Pfam" id="PF19077"/>
    </source>
</evidence>
<reference evidence="5" key="1">
    <citation type="submission" date="2023-08" db="EMBL/GenBank/DDBJ databases">
        <title>Emergence of clinically-relevant ST2 carbapenem-resistant Acinetobacter baumannii strains in hospital sewages in Zhejiang, East of China.</title>
        <authorList>
            <person name="Kaichao C."/>
            <person name="Zhang R."/>
        </authorList>
    </citation>
    <scope>NUCLEOTIDE SEQUENCE</scope>
    <source>
        <strain evidence="5">M-SY-60</strain>
    </source>
</reference>
<evidence type="ECO:0000259" key="4">
    <source>
        <dbReference type="Pfam" id="PF22783"/>
    </source>
</evidence>
<feature type="region of interest" description="Disordered" evidence="1">
    <location>
        <begin position="495"/>
        <end position="541"/>
    </location>
</feature>
<dbReference type="InterPro" id="IPR041498">
    <property type="entry name" value="Big_6"/>
</dbReference>